<sequence length="251" mass="28928">MKLHQFLRVDELDPHRCVRGIVPASVLGALRLVFSLFYLIVLVVYLCNLPAVAVKPIAFLTLLSFYGLFAYLLVSTYQSLRFQLNPSHVPWEGWHWTFRFLYYLHYQINVVLSFVVTLVYWSILAKPDLAVNKGTASLFTSISMHAFNSVIIFTEVALGSNPFVLSHIVLALPFVYLYLPYAFLIHAIHGFWIYSFLDYTAHPITTLITIAMVIVVSVLYYVFMWFVHSKRDQLIQKHHLLKSPPLSVTQV</sequence>
<evidence type="ECO:0000313" key="1">
    <source>
        <dbReference type="EMBL" id="KAJ9053668.1"/>
    </source>
</evidence>
<dbReference type="EMBL" id="QTSX02006499">
    <property type="protein sequence ID" value="KAJ9053668.1"/>
    <property type="molecule type" value="Genomic_DNA"/>
</dbReference>
<accession>A0ACC2RUG0</accession>
<organism evidence="1 2">
    <name type="scientific">Entomophthora muscae</name>
    <dbReference type="NCBI Taxonomy" id="34485"/>
    <lineage>
        <taxon>Eukaryota</taxon>
        <taxon>Fungi</taxon>
        <taxon>Fungi incertae sedis</taxon>
        <taxon>Zoopagomycota</taxon>
        <taxon>Entomophthoromycotina</taxon>
        <taxon>Entomophthoromycetes</taxon>
        <taxon>Entomophthorales</taxon>
        <taxon>Entomophthoraceae</taxon>
        <taxon>Entomophthora</taxon>
    </lineage>
</organism>
<reference evidence="1" key="1">
    <citation type="submission" date="2022-04" db="EMBL/GenBank/DDBJ databases">
        <title>Genome of the entomopathogenic fungus Entomophthora muscae.</title>
        <authorList>
            <person name="Elya C."/>
            <person name="Lovett B.R."/>
            <person name="Lee E."/>
            <person name="Macias A.M."/>
            <person name="Hajek A.E."/>
            <person name="De Bivort B.L."/>
            <person name="Kasson M.T."/>
            <person name="De Fine Licht H.H."/>
            <person name="Stajich J.E."/>
        </authorList>
    </citation>
    <scope>NUCLEOTIDE SEQUENCE</scope>
    <source>
        <strain evidence="1">Berkeley</strain>
    </source>
</reference>
<protein>
    <submittedName>
        <fullName evidence="1">Uncharacterized protein</fullName>
    </submittedName>
</protein>
<keyword evidence="2" id="KW-1185">Reference proteome</keyword>
<name>A0ACC2RUG0_9FUNG</name>
<dbReference type="Proteomes" id="UP001165960">
    <property type="component" value="Unassembled WGS sequence"/>
</dbReference>
<comment type="caution">
    <text evidence="1">The sequence shown here is derived from an EMBL/GenBank/DDBJ whole genome shotgun (WGS) entry which is preliminary data.</text>
</comment>
<proteinExistence type="predicted"/>
<evidence type="ECO:0000313" key="2">
    <source>
        <dbReference type="Proteomes" id="UP001165960"/>
    </source>
</evidence>
<gene>
    <name evidence="1" type="ORF">DSO57_1022069</name>
</gene>